<feature type="region of interest" description="Disordered" evidence="1">
    <location>
        <begin position="1"/>
        <end position="87"/>
    </location>
</feature>
<protein>
    <submittedName>
        <fullName evidence="2">Uncharacterized protein</fullName>
    </submittedName>
</protein>
<organism evidence="2 3">
    <name type="scientific">Ficus carica</name>
    <name type="common">Common fig</name>
    <dbReference type="NCBI Taxonomy" id="3494"/>
    <lineage>
        <taxon>Eukaryota</taxon>
        <taxon>Viridiplantae</taxon>
        <taxon>Streptophyta</taxon>
        <taxon>Embryophyta</taxon>
        <taxon>Tracheophyta</taxon>
        <taxon>Spermatophyta</taxon>
        <taxon>Magnoliopsida</taxon>
        <taxon>eudicotyledons</taxon>
        <taxon>Gunneridae</taxon>
        <taxon>Pentapetalae</taxon>
        <taxon>rosids</taxon>
        <taxon>fabids</taxon>
        <taxon>Rosales</taxon>
        <taxon>Moraceae</taxon>
        <taxon>Ficeae</taxon>
        <taxon>Ficus</taxon>
    </lineage>
</organism>
<keyword evidence="3" id="KW-1185">Reference proteome</keyword>
<dbReference type="EMBL" id="BTGU01000015">
    <property type="protein sequence ID" value="GMN43103.1"/>
    <property type="molecule type" value="Genomic_DNA"/>
</dbReference>
<dbReference type="AlphaFoldDB" id="A0AA88D1L0"/>
<proteinExistence type="predicted"/>
<name>A0AA88D1L0_FICCA</name>
<feature type="compositionally biased region" description="Basic and acidic residues" evidence="1">
    <location>
        <begin position="20"/>
        <end position="75"/>
    </location>
</feature>
<evidence type="ECO:0000256" key="1">
    <source>
        <dbReference type="SAM" id="MobiDB-lite"/>
    </source>
</evidence>
<gene>
    <name evidence="2" type="ORF">TIFTF001_012320</name>
</gene>
<evidence type="ECO:0000313" key="3">
    <source>
        <dbReference type="Proteomes" id="UP001187192"/>
    </source>
</evidence>
<reference evidence="2" key="1">
    <citation type="submission" date="2023-07" db="EMBL/GenBank/DDBJ databases">
        <title>draft genome sequence of fig (Ficus carica).</title>
        <authorList>
            <person name="Takahashi T."/>
            <person name="Nishimura K."/>
        </authorList>
    </citation>
    <scope>NUCLEOTIDE SEQUENCE</scope>
</reference>
<evidence type="ECO:0000313" key="2">
    <source>
        <dbReference type="EMBL" id="GMN43103.1"/>
    </source>
</evidence>
<dbReference type="Proteomes" id="UP001187192">
    <property type="component" value="Unassembled WGS sequence"/>
</dbReference>
<sequence length="106" mass="12509">MRSAREGVRCKVVRNRRRRQSEIRAHKGRGIDRRRDIDGGHRDRQIREQRRRSDSLATDEVDRDRSEQSQRRPTEIARFASGGGDRLLDFMLKDPRQINGQALDDK</sequence>
<comment type="caution">
    <text evidence="2">The sequence shown here is derived from an EMBL/GenBank/DDBJ whole genome shotgun (WGS) entry which is preliminary data.</text>
</comment>
<accession>A0AA88D1L0</accession>